<gene>
    <name evidence="3" type="ORF">PoB_004939200</name>
</gene>
<evidence type="ECO:0000256" key="1">
    <source>
        <dbReference type="PROSITE-ProRule" id="PRU00047"/>
    </source>
</evidence>
<dbReference type="SMART" id="SM00343">
    <property type="entry name" value="ZnF_C2HC"/>
    <property type="match status" value="2"/>
</dbReference>
<dbReference type="SUPFAM" id="SSF57756">
    <property type="entry name" value="Retrovirus zinc finger-like domains"/>
    <property type="match status" value="1"/>
</dbReference>
<dbReference type="PROSITE" id="PS50158">
    <property type="entry name" value="ZF_CCHC"/>
    <property type="match status" value="1"/>
</dbReference>
<feature type="domain" description="CCHC-type" evidence="2">
    <location>
        <begin position="23"/>
        <end position="36"/>
    </location>
</feature>
<keyword evidence="1" id="KW-0862">Zinc</keyword>
<reference evidence="3 4" key="1">
    <citation type="journal article" date="2021" name="Elife">
        <title>Chloroplast acquisition without the gene transfer in kleptoplastic sea slugs, Plakobranchus ocellatus.</title>
        <authorList>
            <person name="Maeda T."/>
            <person name="Takahashi S."/>
            <person name="Yoshida T."/>
            <person name="Shimamura S."/>
            <person name="Takaki Y."/>
            <person name="Nagai Y."/>
            <person name="Toyoda A."/>
            <person name="Suzuki Y."/>
            <person name="Arimoto A."/>
            <person name="Ishii H."/>
            <person name="Satoh N."/>
            <person name="Nishiyama T."/>
            <person name="Hasebe M."/>
            <person name="Maruyama T."/>
            <person name="Minagawa J."/>
            <person name="Obokata J."/>
            <person name="Shigenobu S."/>
        </authorList>
    </citation>
    <scope>NUCLEOTIDE SEQUENCE [LARGE SCALE GENOMIC DNA]</scope>
</reference>
<keyword evidence="4" id="KW-1185">Reference proteome</keyword>
<keyword evidence="1" id="KW-0479">Metal-binding</keyword>
<dbReference type="Proteomes" id="UP000735302">
    <property type="component" value="Unassembled WGS sequence"/>
</dbReference>
<proteinExistence type="predicted"/>
<dbReference type="GO" id="GO:0008270">
    <property type="term" value="F:zinc ion binding"/>
    <property type="evidence" value="ECO:0007669"/>
    <property type="project" value="UniProtKB-KW"/>
</dbReference>
<dbReference type="InterPro" id="IPR001878">
    <property type="entry name" value="Znf_CCHC"/>
</dbReference>
<organism evidence="3 4">
    <name type="scientific">Plakobranchus ocellatus</name>
    <dbReference type="NCBI Taxonomy" id="259542"/>
    <lineage>
        <taxon>Eukaryota</taxon>
        <taxon>Metazoa</taxon>
        <taxon>Spiralia</taxon>
        <taxon>Lophotrochozoa</taxon>
        <taxon>Mollusca</taxon>
        <taxon>Gastropoda</taxon>
        <taxon>Heterobranchia</taxon>
        <taxon>Euthyneura</taxon>
        <taxon>Panpulmonata</taxon>
        <taxon>Sacoglossa</taxon>
        <taxon>Placobranchoidea</taxon>
        <taxon>Plakobranchidae</taxon>
        <taxon>Plakobranchus</taxon>
    </lineage>
</organism>
<dbReference type="InterPro" id="IPR036875">
    <property type="entry name" value="Znf_CCHC_sf"/>
</dbReference>
<comment type="caution">
    <text evidence="3">The sequence shown here is derived from an EMBL/GenBank/DDBJ whole genome shotgun (WGS) entry which is preliminary data.</text>
</comment>
<evidence type="ECO:0000313" key="3">
    <source>
        <dbReference type="EMBL" id="GFO22887.1"/>
    </source>
</evidence>
<evidence type="ECO:0000313" key="4">
    <source>
        <dbReference type="Proteomes" id="UP000735302"/>
    </source>
</evidence>
<protein>
    <submittedName>
        <fullName evidence="3">Nucleic-acid-binding protein from mobile element jockey</fullName>
    </submittedName>
</protein>
<dbReference type="GO" id="GO:0003676">
    <property type="term" value="F:nucleic acid binding"/>
    <property type="evidence" value="ECO:0007669"/>
    <property type="project" value="InterPro"/>
</dbReference>
<evidence type="ECO:0000259" key="2">
    <source>
        <dbReference type="PROSITE" id="PS50158"/>
    </source>
</evidence>
<sequence length="107" mass="11994">MRCYKCQRDGHGKDMCKKPATVCVRCGKGGHVERDCSADPHCVNCRGDHAASSKTCPKFLEEQAILCYKAENGGTFQQAVSQLWLKSIKRFQPVLMLVPSRLSFERS</sequence>
<keyword evidence="1" id="KW-0863">Zinc-finger</keyword>
<name>A0AAV4BU70_9GAST</name>
<dbReference type="Gene3D" id="4.10.60.10">
    <property type="entry name" value="Zinc finger, CCHC-type"/>
    <property type="match status" value="1"/>
</dbReference>
<accession>A0AAV4BU70</accession>
<dbReference type="EMBL" id="BLXT01005456">
    <property type="protein sequence ID" value="GFO22887.1"/>
    <property type="molecule type" value="Genomic_DNA"/>
</dbReference>
<dbReference type="AlphaFoldDB" id="A0AAV4BU70"/>